<dbReference type="RefSeq" id="WP_270406192.1">
    <property type="nucleotide sequence ID" value="NZ_JAQDEO010000013.1"/>
</dbReference>
<dbReference type="Proteomes" id="UP001597211">
    <property type="component" value="Unassembled WGS sequence"/>
</dbReference>
<protein>
    <submittedName>
        <fullName evidence="1">Uncharacterized protein</fullName>
    </submittedName>
</protein>
<evidence type="ECO:0000313" key="1">
    <source>
        <dbReference type="EMBL" id="MFD1182019.1"/>
    </source>
</evidence>
<gene>
    <name evidence="1" type="ORF">ACFQ2Z_11655</name>
</gene>
<evidence type="ECO:0000313" key="2">
    <source>
        <dbReference type="Proteomes" id="UP001597211"/>
    </source>
</evidence>
<accession>A0ABW3SB96</accession>
<dbReference type="EMBL" id="JBHTKZ010000019">
    <property type="protein sequence ID" value="MFD1182019.1"/>
    <property type="molecule type" value="Genomic_DNA"/>
</dbReference>
<comment type="caution">
    <text evidence="1">The sequence shown here is derived from an EMBL/GenBank/DDBJ whole genome shotgun (WGS) entry which is preliminary data.</text>
</comment>
<proteinExistence type="predicted"/>
<organism evidence="1 2">
    <name type="scientific">Paenibacillus timonensis</name>
    <dbReference type="NCBI Taxonomy" id="225915"/>
    <lineage>
        <taxon>Bacteria</taxon>
        <taxon>Bacillati</taxon>
        <taxon>Bacillota</taxon>
        <taxon>Bacilli</taxon>
        <taxon>Bacillales</taxon>
        <taxon>Paenibacillaceae</taxon>
        <taxon>Paenibacillus</taxon>
    </lineage>
</organism>
<reference evidence="2" key="1">
    <citation type="journal article" date="2019" name="Int. J. Syst. Evol. Microbiol.">
        <title>The Global Catalogue of Microorganisms (GCM) 10K type strain sequencing project: providing services to taxonomists for standard genome sequencing and annotation.</title>
        <authorList>
            <consortium name="The Broad Institute Genomics Platform"/>
            <consortium name="The Broad Institute Genome Sequencing Center for Infectious Disease"/>
            <person name="Wu L."/>
            <person name="Ma J."/>
        </authorList>
    </citation>
    <scope>NUCLEOTIDE SEQUENCE [LARGE SCALE GENOMIC DNA]</scope>
    <source>
        <strain evidence="2">CCUG 48216</strain>
    </source>
</reference>
<name>A0ABW3SB96_9BACL</name>
<sequence>MRSSSSMLALRTAAEMLYRGREAELDQRYPRVLVLLTRHWIGMEEGIAAVRRLAGMEIRLQLYVDPALSQVMGRGEIAKVTGVDDFMEPGVSFRIAVDPSVSGNPWDAGANTGMELPLASNIQYLFIPVLSFSLMSRISRLDDESSTARLILQGLCSGRKVAALRAGVKDDSPEWIARGLSMPPAMRHEAATMLGTLRSYGMTLLGSEPIENWVAGGSKKKELISGDEILSAVSGGVTQLKTGRGSIITPLARDLAAQYGIQILQARDEEMM</sequence>
<keyword evidence="2" id="KW-1185">Reference proteome</keyword>